<comment type="caution">
    <text evidence="2">The sequence shown here is derived from an EMBL/GenBank/DDBJ whole genome shotgun (WGS) entry which is preliminary data.</text>
</comment>
<sequence length="133" mass="13824">MAEFGEKKSAVGPPVAGWKAASGGAGASLETHRGEPVSNGNCSVSDVSKRVQSESSCESPTWESTGSDSASKPIPRRSSLIKDGPCWAGEEDTVSQSAVCQEKKISSAAETASTHGGQPVSYTKYVYIPNMNI</sequence>
<evidence type="ECO:0000313" key="3">
    <source>
        <dbReference type="Proteomes" id="UP001279410"/>
    </source>
</evidence>
<reference evidence="2" key="1">
    <citation type="submission" date="2022-08" db="EMBL/GenBank/DDBJ databases">
        <title>Genome sequencing of akame (Lates japonicus).</title>
        <authorList>
            <person name="Hashiguchi Y."/>
            <person name="Takahashi H."/>
        </authorList>
    </citation>
    <scope>NUCLEOTIDE SEQUENCE</scope>
    <source>
        <strain evidence="2">Kochi</strain>
    </source>
</reference>
<proteinExistence type="predicted"/>
<dbReference type="AlphaFoldDB" id="A0AAD3MQ38"/>
<dbReference type="Proteomes" id="UP001279410">
    <property type="component" value="Unassembled WGS sequence"/>
</dbReference>
<gene>
    <name evidence="2" type="ORF">AKAME5_001003500</name>
</gene>
<name>A0AAD3MQ38_LATJO</name>
<accession>A0AAD3MQ38</accession>
<protein>
    <submittedName>
        <fullName evidence="2">Inactive phospholipase C-like protein 2</fullName>
    </submittedName>
</protein>
<feature type="compositionally biased region" description="Polar residues" evidence="1">
    <location>
        <begin position="53"/>
        <end position="70"/>
    </location>
</feature>
<keyword evidence="3" id="KW-1185">Reference proteome</keyword>
<dbReference type="EMBL" id="BRZM01000031">
    <property type="protein sequence ID" value="GLD57866.1"/>
    <property type="molecule type" value="Genomic_DNA"/>
</dbReference>
<evidence type="ECO:0000313" key="2">
    <source>
        <dbReference type="EMBL" id="GLD57866.1"/>
    </source>
</evidence>
<feature type="region of interest" description="Disordered" evidence="1">
    <location>
        <begin position="1"/>
        <end position="87"/>
    </location>
</feature>
<organism evidence="2 3">
    <name type="scientific">Lates japonicus</name>
    <name type="common">Japanese lates</name>
    <dbReference type="NCBI Taxonomy" id="270547"/>
    <lineage>
        <taxon>Eukaryota</taxon>
        <taxon>Metazoa</taxon>
        <taxon>Chordata</taxon>
        <taxon>Craniata</taxon>
        <taxon>Vertebrata</taxon>
        <taxon>Euteleostomi</taxon>
        <taxon>Actinopterygii</taxon>
        <taxon>Neopterygii</taxon>
        <taxon>Teleostei</taxon>
        <taxon>Neoteleostei</taxon>
        <taxon>Acanthomorphata</taxon>
        <taxon>Carangaria</taxon>
        <taxon>Carangaria incertae sedis</taxon>
        <taxon>Centropomidae</taxon>
        <taxon>Lates</taxon>
    </lineage>
</organism>
<evidence type="ECO:0000256" key="1">
    <source>
        <dbReference type="SAM" id="MobiDB-lite"/>
    </source>
</evidence>